<dbReference type="AlphaFoldDB" id="A0A6A5Z1M4"/>
<dbReference type="PANTHER" id="PTHR24148">
    <property type="entry name" value="ANKYRIN REPEAT DOMAIN-CONTAINING PROTEIN 39 HOMOLOG-RELATED"/>
    <property type="match status" value="1"/>
</dbReference>
<reference evidence="2" key="1">
    <citation type="journal article" date="2020" name="Stud. Mycol.">
        <title>101 Dothideomycetes genomes: a test case for predicting lifestyles and emergence of pathogens.</title>
        <authorList>
            <person name="Haridas S."/>
            <person name="Albert R."/>
            <person name="Binder M."/>
            <person name="Bloem J."/>
            <person name="Labutti K."/>
            <person name="Salamov A."/>
            <person name="Andreopoulos B."/>
            <person name="Baker S."/>
            <person name="Barry K."/>
            <person name="Bills G."/>
            <person name="Bluhm B."/>
            <person name="Cannon C."/>
            <person name="Castanera R."/>
            <person name="Culley D."/>
            <person name="Daum C."/>
            <person name="Ezra D."/>
            <person name="Gonzalez J."/>
            <person name="Henrissat B."/>
            <person name="Kuo A."/>
            <person name="Liang C."/>
            <person name="Lipzen A."/>
            <person name="Lutzoni F."/>
            <person name="Magnuson J."/>
            <person name="Mondo S."/>
            <person name="Nolan M."/>
            <person name="Ohm R."/>
            <person name="Pangilinan J."/>
            <person name="Park H.-J."/>
            <person name="Ramirez L."/>
            <person name="Alfaro M."/>
            <person name="Sun H."/>
            <person name="Tritt A."/>
            <person name="Yoshinaga Y."/>
            <person name="Zwiers L.-H."/>
            <person name="Turgeon B."/>
            <person name="Goodwin S."/>
            <person name="Spatafora J."/>
            <person name="Crous P."/>
            <person name="Grigoriev I."/>
        </authorList>
    </citation>
    <scope>NUCLEOTIDE SEQUENCE</scope>
    <source>
        <strain evidence="2">CBS 627.86</strain>
    </source>
</reference>
<accession>A0A6A5Z1M4</accession>
<dbReference type="EMBL" id="ML977328">
    <property type="protein sequence ID" value="KAF2113332.1"/>
    <property type="molecule type" value="Genomic_DNA"/>
</dbReference>
<sequence>MEKDEERLLALAGDKSKAYRHDSKRTFRPATVEGTPDVVYAIDTEDQKALLDFIALRKGSAYKIDERSTFGPYTPLRTGEIRILELYADNVNNSLKGELHVVSVEFEYPEKGNGWKRYTNHAVSIEAEKLMYYTALSYVWGPPLFDARFYLRGGHEIQITRGLEGALKHLRREDESVYLWVDQICINQPDSKEKEQQIPLMGSIYSHATNTLIWLGDDEHGTAQSAFSTLDTIHSRLDLCENQIGPADFEHLHIPSPTANEWHDIKRLFHRPWFFRLWTIQELMLSLNTYAKYGDAVAAWPDFAAWCSVLEYTGIQRWLESDNKSLRHSELDLTTHFTLGCGIVNELEKERYYLASFIHKSSILSVLVATRHAQASEPKDKVYGILGIASHHITPSYAPDVSVRQVYTEACIDAASEMFSLLSCVDHDAPLRPSWVPDWSSPRVTESLGYATKSHNLYCAGLIKKFVENGEATHISPSPGHAWFRLDNNLNTMTLRGKLVDTMASVGPAAALTSLDIDIPEENNSILVAYANIANQYQTYPTGEAIYDAFWKTLVANKDASGNSHAPQDYSEVLSLVLDSSTGKQPSLLGQTYSPRRTKGFFTLSTLQSRKPALTLDDLRRAFRAAAQNRCFAVTGKNYFGLVPRGTRVGDRIFILNGGPVPFVVREAEGGFVLVGECYIHGIMRGELIDQRMDWKEVTLV</sequence>
<dbReference type="InterPro" id="IPR010730">
    <property type="entry name" value="HET"/>
</dbReference>
<name>A0A6A5Z1M4_9PLEO</name>
<protein>
    <submittedName>
        <fullName evidence="2">Heterokaryon incompatibility protein-domain-containing protein</fullName>
    </submittedName>
</protein>
<organism evidence="2 3">
    <name type="scientific">Lophiotrema nucula</name>
    <dbReference type="NCBI Taxonomy" id="690887"/>
    <lineage>
        <taxon>Eukaryota</taxon>
        <taxon>Fungi</taxon>
        <taxon>Dikarya</taxon>
        <taxon>Ascomycota</taxon>
        <taxon>Pezizomycotina</taxon>
        <taxon>Dothideomycetes</taxon>
        <taxon>Pleosporomycetidae</taxon>
        <taxon>Pleosporales</taxon>
        <taxon>Lophiotremataceae</taxon>
        <taxon>Lophiotrema</taxon>
    </lineage>
</organism>
<dbReference type="Pfam" id="PF26639">
    <property type="entry name" value="Het-6_barrel"/>
    <property type="match status" value="1"/>
</dbReference>
<proteinExistence type="predicted"/>
<dbReference type="InterPro" id="IPR052895">
    <property type="entry name" value="HetReg/Transcr_Mod"/>
</dbReference>
<evidence type="ECO:0000259" key="1">
    <source>
        <dbReference type="Pfam" id="PF06985"/>
    </source>
</evidence>
<dbReference type="PANTHER" id="PTHR24148:SF80">
    <property type="entry name" value="HETEROKARYON INCOMPATIBILITY DOMAIN-CONTAINING PROTEIN"/>
    <property type="match status" value="1"/>
</dbReference>
<evidence type="ECO:0000313" key="2">
    <source>
        <dbReference type="EMBL" id="KAF2113332.1"/>
    </source>
</evidence>
<dbReference type="OrthoDB" id="2288928at2759"/>
<gene>
    <name evidence="2" type="ORF">BDV96DRAFT_601501</name>
</gene>
<evidence type="ECO:0000313" key="3">
    <source>
        <dbReference type="Proteomes" id="UP000799770"/>
    </source>
</evidence>
<feature type="domain" description="Heterokaryon incompatibility" evidence="1">
    <location>
        <begin position="133"/>
        <end position="282"/>
    </location>
</feature>
<dbReference type="Pfam" id="PF06985">
    <property type="entry name" value="HET"/>
    <property type="match status" value="1"/>
</dbReference>
<keyword evidence="3" id="KW-1185">Reference proteome</keyword>
<dbReference type="Proteomes" id="UP000799770">
    <property type="component" value="Unassembled WGS sequence"/>
</dbReference>